<evidence type="ECO:0000259" key="1">
    <source>
        <dbReference type="Pfam" id="PF00656"/>
    </source>
</evidence>
<dbReference type="EMBL" id="JBHSMX010000052">
    <property type="protein sequence ID" value="MFC5522616.1"/>
    <property type="molecule type" value="Genomic_DNA"/>
</dbReference>
<dbReference type="Gene3D" id="3.40.50.1460">
    <property type="match status" value="1"/>
</dbReference>
<protein>
    <submittedName>
        <fullName evidence="2">Caspase family protein</fullName>
    </submittedName>
</protein>
<gene>
    <name evidence="2" type="ORF">ACFPP7_17130</name>
</gene>
<evidence type="ECO:0000313" key="3">
    <source>
        <dbReference type="Proteomes" id="UP001596084"/>
    </source>
</evidence>
<dbReference type="RefSeq" id="WP_068836117.1">
    <property type="nucleotide sequence ID" value="NZ_JBHSMX010000052.1"/>
</dbReference>
<evidence type="ECO:0000313" key="2">
    <source>
        <dbReference type="EMBL" id="MFC5522616.1"/>
    </source>
</evidence>
<dbReference type="InterPro" id="IPR011600">
    <property type="entry name" value="Pept_C14_caspase"/>
</dbReference>
<reference evidence="3" key="1">
    <citation type="journal article" date="2019" name="Int. J. Syst. Evol. Microbiol.">
        <title>The Global Catalogue of Microorganisms (GCM) 10K type strain sequencing project: providing services to taxonomists for standard genome sequencing and annotation.</title>
        <authorList>
            <consortium name="The Broad Institute Genomics Platform"/>
            <consortium name="The Broad Institute Genome Sequencing Center for Infectious Disease"/>
            <person name="Wu L."/>
            <person name="Ma J."/>
        </authorList>
    </citation>
    <scope>NUCLEOTIDE SEQUENCE [LARGE SCALE GENOMIC DNA]</scope>
    <source>
        <strain evidence="3">CGMCC 4.7277</strain>
    </source>
</reference>
<organism evidence="2 3">
    <name type="scientific">Polaromonas jejuensis</name>
    <dbReference type="NCBI Taxonomy" id="457502"/>
    <lineage>
        <taxon>Bacteria</taxon>
        <taxon>Pseudomonadati</taxon>
        <taxon>Pseudomonadota</taxon>
        <taxon>Betaproteobacteria</taxon>
        <taxon>Burkholderiales</taxon>
        <taxon>Comamonadaceae</taxon>
        <taxon>Polaromonas</taxon>
    </lineage>
</organism>
<proteinExistence type="predicted"/>
<accession>A0ABW0QCP6</accession>
<comment type="caution">
    <text evidence="2">The sequence shown here is derived from an EMBL/GenBank/DDBJ whole genome shotgun (WGS) entry which is preliminary data.</text>
</comment>
<keyword evidence="3" id="KW-1185">Reference proteome</keyword>
<dbReference type="Pfam" id="PF00656">
    <property type="entry name" value="Peptidase_C14"/>
    <property type="match status" value="1"/>
</dbReference>
<feature type="domain" description="Peptidase C14 caspase" evidence="1">
    <location>
        <begin position="3"/>
        <end position="229"/>
    </location>
</feature>
<name>A0ABW0QCP6_9BURK</name>
<dbReference type="Proteomes" id="UP001596084">
    <property type="component" value="Unassembled WGS sequence"/>
</dbReference>
<sequence>MNRKALIIGAPAPDIPGVKTDLKNYRDFLLSPLGGAWVSSEVVTLISPSEADVSAQIQSLSNASYSLVVFAGHGRHPTQDGSTLVELRPGLEIDSVRLRRGAEKHTLILDCCRKLSKTLLTEDVLAKAAKRELVLTASECRTYYDKRIADCGKGLVVLFACGIDETAGESPQAGGYYSASLMAAAHEWKSTSDIDLAKSYKIMSITDVHEQAATRVKALSGSRQNPTSEYPRTELRFPFAVLA</sequence>